<feature type="compositionally biased region" description="Basic residues" evidence="1">
    <location>
        <begin position="252"/>
        <end position="264"/>
    </location>
</feature>
<protein>
    <submittedName>
        <fullName evidence="2">Uncharacterized protein</fullName>
    </submittedName>
</protein>
<organism evidence="2 3">
    <name type="scientific">Enterococcus phage nattely</name>
    <dbReference type="NCBI Taxonomy" id="2719593"/>
    <lineage>
        <taxon>Viruses</taxon>
        <taxon>Duplodnaviria</taxon>
        <taxon>Heunggongvirae</taxon>
        <taxon>Uroviricota</taxon>
        <taxon>Caudoviricetes</taxon>
        <taxon>Andrewesvirinae</taxon>
        <taxon>Vipetofemvirus</taxon>
        <taxon>Vipetofemvirus nattely</taxon>
    </lineage>
</organism>
<dbReference type="Proteomes" id="UP000501773">
    <property type="component" value="Segment"/>
</dbReference>
<evidence type="ECO:0000256" key="1">
    <source>
        <dbReference type="SAM" id="MobiDB-lite"/>
    </source>
</evidence>
<feature type="region of interest" description="Disordered" evidence="1">
    <location>
        <begin position="244"/>
        <end position="264"/>
    </location>
</feature>
<name>A0A6G9LNU6_9CAUD</name>
<evidence type="ECO:0000313" key="3">
    <source>
        <dbReference type="Proteomes" id="UP000501773"/>
    </source>
</evidence>
<accession>A0A6G9LNU6</accession>
<reference evidence="3" key="1">
    <citation type="submission" date="2020-02" db="EMBL/GenBank/DDBJ databases">
        <authorList>
            <person name="Olsen N.S."/>
            <person name="Forero-Junco L."/>
            <person name="Kot W."/>
            <person name="Hansen L.H."/>
        </authorList>
    </citation>
    <scope>NUCLEOTIDE SEQUENCE [LARGE SCALE GENOMIC DNA]</scope>
</reference>
<gene>
    <name evidence="2" type="ORF">nattely_25</name>
</gene>
<keyword evidence="3" id="KW-1185">Reference proteome</keyword>
<sequence length="264" mass="30866">MFKSIINFFERIRPKNNHELIMEAEVNMINNKIRELEDEIQLASFHSKELKDSFLELKNDIDGFSEKTSNSDVNQEENDDEEQYKSFPSFERGILKISMNLSLEFIDCIKSGLTNLNGKTILYSGDITEAILKNIAPKVEGYDLFNIEFLDNVYEGSMEKKVDFYLIKILDESIIYGGDVELQRYKNYFGGVTAEDIKKICKIFRRHLKMIKTGKIEKEKIDFSLRKNDKGEIVKVPLKKKKVISRQERAKNNKIKKALKKRKK</sequence>
<proteinExistence type="predicted"/>
<dbReference type="EMBL" id="MT119360">
    <property type="protein sequence ID" value="QIQ66192.1"/>
    <property type="molecule type" value="Genomic_DNA"/>
</dbReference>
<evidence type="ECO:0000313" key="2">
    <source>
        <dbReference type="EMBL" id="QIQ66192.1"/>
    </source>
</evidence>